<dbReference type="RefSeq" id="WP_188476086.1">
    <property type="nucleotide sequence ID" value="NZ_BMFJ01000001.1"/>
</dbReference>
<evidence type="ECO:0000313" key="2">
    <source>
        <dbReference type="Proteomes" id="UP000612855"/>
    </source>
</evidence>
<dbReference type="Proteomes" id="UP000612855">
    <property type="component" value="Unassembled WGS sequence"/>
</dbReference>
<comment type="caution">
    <text evidence="1">The sequence shown here is derived from an EMBL/GenBank/DDBJ whole genome shotgun (WGS) entry which is preliminary data.</text>
</comment>
<accession>A0A917EAL7</accession>
<dbReference type="AlphaFoldDB" id="A0A917EAL7"/>
<organism evidence="1 2">
    <name type="scientific">Primorskyibacter flagellatus</name>
    <dbReference type="NCBI Taxonomy" id="1387277"/>
    <lineage>
        <taxon>Bacteria</taxon>
        <taxon>Pseudomonadati</taxon>
        <taxon>Pseudomonadota</taxon>
        <taxon>Alphaproteobacteria</taxon>
        <taxon>Rhodobacterales</taxon>
        <taxon>Roseobacteraceae</taxon>
        <taxon>Primorskyibacter</taxon>
    </lineage>
</organism>
<sequence length="57" mass="6338">MQRTMILPVTLMMSGIYFWTRLLTGKTSDTSEDAYTVNTRAYDAPPPPAADTSRTPV</sequence>
<gene>
    <name evidence="1" type="ORF">GCM10011360_05420</name>
</gene>
<protein>
    <submittedName>
        <fullName evidence="1">Uncharacterized protein</fullName>
    </submittedName>
</protein>
<keyword evidence="2" id="KW-1185">Reference proteome</keyword>
<reference evidence="2" key="1">
    <citation type="journal article" date="2019" name="Int. J. Syst. Evol. Microbiol.">
        <title>The Global Catalogue of Microorganisms (GCM) 10K type strain sequencing project: providing services to taxonomists for standard genome sequencing and annotation.</title>
        <authorList>
            <consortium name="The Broad Institute Genomics Platform"/>
            <consortium name="The Broad Institute Genome Sequencing Center for Infectious Disease"/>
            <person name="Wu L."/>
            <person name="Ma J."/>
        </authorList>
    </citation>
    <scope>NUCLEOTIDE SEQUENCE [LARGE SCALE GENOMIC DNA]</scope>
    <source>
        <strain evidence="2">CGMCC 1.12664</strain>
    </source>
</reference>
<dbReference type="EMBL" id="BMFJ01000001">
    <property type="protein sequence ID" value="GGE19586.1"/>
    <property type="molecule type" value="Genomic_DNA"/>
</dbReference>
<evidence type="ECO:0000313" key="1">
    <source>
        <dbReference type="EMBL" id="GGE19586.1"/>
    </source>
</evidence>
<proteinExistence type="predicted"/>
<name>A0A917EAL7_9RHOB</name>